<evidence type="ECO:0000256" key="3">
    <source>
        <dbReference type="ARBA" id="ARBA00022777"/>
    </source>
</evidence>
<evidence type="ECO:0000256" key="2">
    <source>
        <dbReference type="ARBA" id="ARBA00022741"/>
    </source>
</evidence>
<dbReference type="EC" id="2.7.6.2" evidence="5"/>
<dbReference type="Pfam" id="PF04263">
    <property type="entry name" value="TPK_catalytic"/>
    <property type="match status" value="1"/>
</dbReference>
<gene>
    <name evidence="7" type="ORF">DYP60_09090</name>
</gene>
<dbReference type="GO" id="GO:0004788">
    <property type="term" value="F:thiamine diphosphokinase activity"/>
    <property type="evidence" value="ECO:0007669"/>
    <property type="project" value="UniProtKB-UniRule"/>
</dbReference>
<dbReference type="GO" id="GO:0009229">
    <property type="term" value="P:thiamine diphosphate biosynthetic process"/>
    <property type="evidence" value="ECO:0007669"/>
    <property type="project" value="InterPro"/>
</dbReference>
<dbReference type="AlphaFoldDB" id="A0A372MFV2"/>
<keyword evidence="2" id="KW-0547">Nucleotide-binding</keyword>
<evidence type="ECO:0000256" key="1">
    <source>
        <dbReference type="ARBA" id="ARBA00022679"/>
    </source>
</evidence>
<dbReference type="EMBL" id="QUWK01000008">
    <property type="protein sequence ID" value="RFU94652.1"/>
    <property type="molecule type" value="Genomic_DNA"/>
</dbReference>
<dbReference type="InterPro" id="IPR036759">
    <property type="entry name" value="TPK_catalytic_sf"/>
</dbReference>
<dbReference type="OrthoDB" id="9804377at2"/>
<keyword evidence="1 7" id="KW-0808">Transferase</keyword>
<keyword evidence="4" id="KW-0067">ATP-binding</keyword>
<evidence type="ECO:0000313" key="8">
    <source>
        <dbReference type="Proteomes" id="UP000264002"/>
    </source>
</evidence>
<evidence type="ECO:0000259" key="6">
    <source>
        <dbReference type="Pfam" id="PF04263"/>
    </source>
</evidence>
<accession>A0A372MFV2</accession>
<dbReference type="InterPro" id="IPR006282">
    <property type="entry name" value="Thi_PPkinase"/>
</dbReference>
<reference evidence="8" key="1">
    <citation type="submission" date="2018-08" db="EMBL/GenBank/DDBJ databases">
        <authorList>
            <person name="Grouzdev D.S."/>
            <person name="Krutkina M.S."/>
        </authorList>
    </citation>
    <scope>NUCLEOTIDE SEQUENCE [LARGE SCALE GENOMIC DNA]</scope>
    <source>
        <strain evidence="8">4-11</strain>
    </source>
</reference>
<reference evidence="7 8" key="2">
    <citation type="submission" date="2018-09" db="EMBL/GenBank/DDBJ databases">
        <title>Genome of Sphaerochaeta halotolerans strain 4-11.</title>
        <authorList>
            <person name="Nazina T.N."/>
            <person name="Sokolova D.S."/>
        </authorList>
    </citation>
    <scope>NUCLEOTIDE SEQUENCE [LARGE SCALE GENOMIC DNA]</scope>
    <source>
        <strain evidence="7 8">4-11</strain>
    </source>
</reference>
<evidence type="ECO:0000313" key="7">
    <source>
        <dbReference type="EMBL" id="RFU94652.1"/>
    </source>
</evidence>
<dbReference type="Gene3D" id="3.40.50.10240">
    <property type="entry name" value="Thiamin pyrophosphokinase, catalytic domain"/>
    <property type="match status" value="1"/>
</dbReference>
<evidence type="ECO:0000256" key="4">
    <source>
        <dbReference type="ARBA" id="ARBA00022840"/>
    </source>
</evidence>
<dbReference type="InterPro" id="IPR053149">
    <property type="entry name" value="TPK"/>
</dbReference>
<organism evidence="7 8">
    <name type="scientific">Sphaerochaeta halotolerans</name>
    <dbReference type="NCBI Taxonomy" id="2293840"/>
    <lineage>
        <taxon>Bacteria</taxon>
        <taxon>Pseudomonadati</taxon>
        <taxon>Spirochaetota</taxon>
        <taxon>Spirochaetia</taxon>
        <taxon>Spirochaetales</taxon>
        <taxon>Sphaerochaetaceae</taxon>
        <taxon>Sphaerochaeta</taxon>
    </lineage>
</organism>
<dbReference type="SUPFAM" id="SSF63999">
    <property type="entry name" value="Thiamin pyrophosphokinase, catalytic domain"/>
    <property type="match status" value="1"/>
</dbReference>
<dbReference type="RefSeq" id="WP_117330686.1">
    <property type="nucleotide sequence ID" value="NZ_QUWK01000008.1"/>
</dbReference>
<keyword evidence="8" id="KW-1185">Reference proteome</keyword>
<dbReference type="PANTHER" id="PTHR41299">
    <property type="entry name" value="THIAMINE PYROPHOSPHOKINASE"/>
    <property type="match status" value="1"/>
</dbReference>
<dbReference type="CDD" id="cd07995">
    <property type="entry name" value="TPK"/>
    <property type="match status" value="1"/>
</dbReference>
<dbReference type="GO" id="GO:0005524">
    <property type="term" value="F:ATP binding"/>
    <property type="evidence" value="ECO:0007669"/>
    <property type="project" value="UniProtKB-KW"/>
</dbReference>
<dbReference type="InterPro" id="IPR007371">
    <property type="entry name" value="TPK_catalytic"/>
</dbReference>
<protein>
    <recommendedName>
        <fullName evidence="5">Thiamine diphosphokinase</fullName>
        <ecNumber evidence="5">2.7.6.2</ecNumber>
    </recommendedName>
</protein>
<evidence type="ECO:0000256" key="5">
    <source>
        <dbReference type="NCBIfam" id="TIGR01378"/>
    </source>
</evidence>
<dbReference type="NCBIfam" id="TIGR01378">
    <property type="entry name" value="thi_PPkinase"/>
    <property type="match status" value="1"/>
</dbReference>
<dbReference type="GO" id="GO:0016301">
    <property type="term" value="F:kinase activity"/>
    <property type="evidence" value="ECO:0007669"/>
    <property type="project" value="UniProtKB-KW"/>
</dbReference>
<name>A0A372MFV2_9SPIR</name>
<comment type="caution">
    <text evidence="7">The sequence shown here is derived from an EMBL/GenBank/DDBJ whole genome shotgun (WGS) entry which is preliminary data.</text>
</comment>
<keyword evidence="3 7" id="KW-0418">Kinase</keyword>
<dbReference type="GO" id="GO:0006772">
    <property type="term" value="P:thiamine metabolic process"/>
    <property type="evidence" value="ECO:0007669"/>
    <property type="project" value="UniProtKB-UniRule"/>
</dbReference>
<proteinExistence type="predicted"/>
<dbReference type="Proteomes" id="UP000264002">
    <property type="component" value="Unassembled WGS sequence"/>
</dbReference>
<sequence>MSKAIIFTGGGAPSRLPDDLLETGDMVIAADSGYEAAKALGIPVSLCLGDFDSTRLFSEIRHLNHEKSLSDKDESDTELALRKASSLGFSNYILVGGGGFRMDHLFSTYSLFDQYGPPSAWYTTYESLFLVGTFHRFEILNPPQTVSFIPASFTKEVRVTAKQLQWPLSHYALSMATISLSNRAESPVLDVFTSGEGKLFVCFPVADKLS</sequence>
<dbReference type="PANTHER" id="PTHR41299:SF1">
    <property type="entry name" value="THIAMINE PYROPHOSPHOKINASE"/>
    <property type="match status" value="1"/>
</dbReference>
<feature type="domain" description="Thiamin pyrophosphokinase catalytic" evidence="6">
    <location>
        <begin position="19"/>
        <end position="111"/>
    </location>
</feature>